<evidence type="ECO:0000313" key="2">
    <source>
        <dbReference type="EMBL" id="CAB0041765.1"/>
    </source>
</evidence>
<keyword evidence="3" id="KW-1185">Reference proteome</keyword>
<reference evidence="2 3" key="1">
    <citation type="submission" date="2020-02" db="EMBL/GenBank/DDBJ databases">
        <authorList>
            <person name="Ferguson B K."/>
        </authorList>
    </citation>
    <scope>NUCLEOTIDE SEQUENCE [LARGE SCALE GENOMIC DNA]</scope>
</reference>
<accession>A0A6H5ITT2</accession>
<evidence type="ECO:0000256" key="1">
    <source>
        <dbReference type="SAM" id="MobiDB-lite"/>
    </source>
</evidence>
<dbReference type="AlphaFoldDB" id="A0A6H5ITT2"/>
<evidence type="ECO:0008006" key="4">
    <source>
        <dbReference type="Google" id="ProtNLM"/>
    </source>
</evidence>
<dbReference type="PANTHER" id="PTHR47326">
    <property type="entry name" value="TRANSPOSABLE ELEMENT TC3 TRANSPOSASE-LIKE PROTEIN"/>
    <property type="match status" value="1"/>
</dbReference>
<feature type="non-terminal residue" evidence="2">
    <location>
        <position position="1"/>
    </location>
</feature>
<protein>
    <recommendedName>
        <fullName evidence="4">DUF4817 domain-containing protein</fullName>
    </recommendedName>
</protein>
<proteinExistence type="predicted"/>
<evidence type="ECO:0000313" key="3">
    <source>
        <dbReference type="Proteomes" id="UP000479190"/>
    </source>
</evidence>
<dbReference type="Proteomes" id="UP000479190">
    <property type="component" value="Unassembled WGS sequence"/>
</dbReference>
<feature type="region of interest" description="Disordered" evidence="1">
    <location>
        <begin position="1"/>
        <end position="48"/>
    </location>
</feature>
<dbReference type="EMBL" id="CADCXV010001128">
    <property type="protein sequence ID" value="CAB0041765.1"/>
    <property type="molecule type" value="Genomic_DNA"/>
</dbReference>
<name>A0A6H5ITT2_9HYME</name>
<sequence length="483" mass="54426">ISIFNDQPRQLGKSKNRNKISALQRDQDSSLGDRPEPPYKNKESLPRRIYLSSPIRTHGPEMCAICYTREHDPCVPPPLRASAKYCNQVSSRLQLLEASSSLKMASSATFRCDGGVVSRATVGKTITRFEQTGSVKDRVRPGRPATSTTEDRSLDVILSFMENPHQSSRSATLELETSDRLGRRILKINKFHPYKIKLVQELNEDDPDRRVEFFTGTIRATRTWDRIAPNLESHCYKIRTASHQTHEKHYALIEVAKRNSNNMIAAILGLERPQQNFIGCIEITRMVKQTAREGVSAIRRSPYRYEPYVRVWERAAVDEATARGNSHESLSPFYTSARVSLPHCIADLAAEQSSQIKKEKGQTAATRKHTHCCRICDELGFCASRNSAFTGSDAWRHRKLLLRGSLLPTSKCACTTDGLIGRKVGVRRRNASKCGRVRAGRVRPVLLMGLCAEMSWDFPTKTCWTSSLSLGESTDRRASQSRM</sequence>
<feature type="compositionally biased region" description="Basic and acidic residues" evidence="1">
    <location>
        <begin position="25"/>
        <end position="46"/>
    </location>
</feature>
<dbReference type="OrthoDB" id="9979538at2759"/>
<dbReference type="PANTHER" id="PTHR47326:SF1">
    <property type="entry name" value="HTH PSQ-TYPE DOMAIN-CONTAINING PROTEIN"/>
    <property type="match status" value="1"/>
</dbReference>
<gene>
    <name evidence="2" type="ORF">TBRA_LOCUS13421</name>
</gene>
<organism evidence="2 3">
    <name type="scientific">Trichogramma brassicae</name>
    <dbReference type="NCBI Taxonomy" id="86971"/>
    <lineage>
        <taxon>Eukaryota</taxon>
        <taxon>Metazoa</taxon>
        <taxon>Ecdysozoa</taxon>
        <taxon>Arthropoda</taxon>
        <taxon>Hexapoda</taxon>
        <taxon>Insecta</taxon>
        <taxon>Pterygota</taxon>
        <taxon>Neoptera</taxon>
        <taxon>Endopterygota</taxon>
        <taxon>Hymenoptera</taxon>
        <taxon>Apocrita</taxon>
        <taxon>Proctotrupomorpha</taxon>
        <taxon>Chalcidoidea</taxon>
        <taxon>Trichogrammatidae</taxon>
        <taxon>Trichogramma</taxon>
    </lineage>
</organism>